<organism evidence="4 5">
    <name type="scientific">Coemansia pectinata</name>
    <dbReference type="NCBI Taxonomy" id="1052879"/>
    <lineage>
        <taxon>Eukaryota</taxon>
        <taxon>Fungi</taxon>
        <taxon>Fungi incertae sedis</taxon>
        <taxon>Zoopagomycota</taxon>
        <taxon>Kickxellomycotina</taxon>
        <taxon>Kickxellomycetes</taxon>
        <taxon>Kickxellales</taxon>
        <taxon>Kickxellaceae</taxon>
        <taxon>Coemansia</taxon>
    </lineage>
</organism>
<dbReference type="SMART" id="SM00658">
    <property type="entry name" value="RPOL8c"/>
    <property type="match status" value="1"/>
</dbReference>
<dbReference type="GO" id="GO:0005665">
    <property type="term" value="C:RNA polymerase II, core complex"/>
    <property type="evidence" value="ECO:0007669"/>
    <property type="project" value="TreeGrafter"/>
</dbReference>
<evidence type="ECO:0000256" key="3">
    <source>
        <dbReference type="ARBA" id="ARBA00023242"/>
    </source>
</evidence>
<dbReference type="GO" id="GO:0006351">
    <property type="term" value="P:DNA-templated transcription"/>
    <property type="evidence" value="ECO:0007669"/>
    <property type="project" value="InterPro"/>
</dbReference>
<keyword evidence="5" id="KW-1185">Reference proteome</keyword>
<evidence type="ECO:0000313" key="5">
    <source>
        <dbReference type="Proteomes" id="UP001140011"/>
    </source>
</evidence>
<reference evidence="4" key="1">
    <citation type="submission" date="2022-07" db="EMBL/GenBank/DDBJ databases">
        <title>Phylogenomic reconstructions and comparative analyses of Kickxellomycotina fungi.</title>
        <authorList>
            <person name="Reynolds N.K."/>
            <person name="Stajich J.E."/>
            <person name="Barry K."/>
            <person name="Grigoriev I.V."/>
            <person name="Crous P."/>
            <person name="Smith M.E."/>
        </authorList>
    </citation>
    <scope>NUCLEOTIDE SEQUENCE</scope>
    <source>
        <strain evidence="4">BCRC 34297</strain>
    </source>
</reference>
<sequence>MASSSQSTSALASSSTTAPVSATPLLADILRDHQGSQAEHKRASEQLRKDAVRDIGDLCDSATASLSAQLTRVLENQREIESLSRDCAHLVQNHTRSTVKWTKLVDQFSTALKELGDVSNWAHVIERDMLDVAATLELVHASLNPTMEKRDNILFSDTFDIKDIDKDGKKFDRVSRIDARSQTHDMSLILDINSELCKLDAGDKFKLTLASSLSLSDVKEPAAFGKGEANWRAYVNGEERSLADDYEYVMFGRVYRYDDASGSKVSAFVSFGGLLACLEGDIRHLQSFVVGDSVYLLMKTI</sequence>
<comment type="subcellular location">
    <subcellularLocation>
        <location evidence="1">Nucleus</location>
    </subcellularLocation>
</comment>
<keyword evidence="4" id="KW-0240">DNA-directed RNA polymerase</keyword>
<accession>A0A9W8H0Y5</accession>
<dbReference type="OrthoDB" id="20018at2759"/>
<proteinExistence type="inferred from homology"/>
<keyword evidence="3" id="KW-0539">Nucleus</keyword>
<gene>
    <name evidence="4" type="primary">RPB8</name>
    <name evidence="4" type="ORF">GGI19_000048</name>
</gene>
<dbReference type="EMBL" id="JANBUH010000001">
    <property type="protein sequence ID" value="KAJ2757447.1"/>
    <property type="molecule type" value="Genomic_DNA"/>
</dbReference>
<dbReference type="PANTHER" id="PTHR10917:SF0">
    <property type="entry name" value="DNA-DIRECTED RNA POLYMERASES I, II, AND III SUBUNIT RPABC3"/>
    <property type="match status" value="1"/>
</dbReference>
<comment type="similarity">
    <text evidence="2">Belongs to the eukaryotic RPB8 RNA polymerase subunit family.</text>
</comment>
<dbReference type="PANTHER" id="PTHR10917">
    <property type="entry name" value="DNA-DIRECTED RNA POLYMERASES I, II, AND III SUBUNIT RPABC3"/>
    <property type="match status" value="1"/>
</dbReference>
<dbReference type="SUPFAM" id="SSF50249">
    <property type="entry name" value="Nucleic acid-binding proteins"/>
    <property type="match status" value="1"/>
</dbReference>
<name>A0A9W8H0Y5_9FUNG</name>
<dbReference type="Pfam" id="PF03870">
    <property type="entry name" value="RNA_pol_Rpb8"/>
    <property type="match status" value="1"/>
</dbReference>
<dbReference type="FunFam" id="2.40.50.140:FF:000191">
    <property type="entry name" value="DNA-directed RNA polymerases I, II, and III subunit RPABC3"/>
    <property type="match status" value="1"/>
</dbReference>
<protein>
    <submittedName>
        <fullName evidence="4">DNA-directed RNA polymerases I, II, and III subunit RPABC3</fullName>
    </submittedName>
</protein>
<dbReference type="InterPro" id="IPR012340">
    <property type="entry name" value="NA-bd_OB-fold"/>
</dbReference>
<evidence type="ECO:0000256" key="2">
    <source>
        <dbReference type="ARBA" id="ARBA00008912"/>
    </source>
</evidence>
<dbReference type="Gene3D" id="2.40.50.140">
    <property type="entry name" value="Nucleic acid-binding proteins"/>
    <property type="match status" value="1"/>
</dbReference>
<dbReference type="Proteomes" id="UP001140011">
    <property type="component" value="Unassembled WGS sequence"/>
</dbReference>
<dbReference type="GO" id="GO:0005736">
    <property type="term" value="C:RNA polymerase I complex"/>
    <property type="evidence" value="ECO:0007669"/>
    <property type="project" value="TreeGrafter"/>
</dbReference>
<evidence type="ECO:0000313" key="4">
    <source>
        <dbReference type="EMBL" id="KAJ2757447.1"/>
    </source>
</evidence>
<comment type="caution">
    <text evidence="4">The sequence shown here is derived from an EMBL/GenBank/DDBJ whole genome shotgun (WGS) entry which is preliminary data.</text>
</comment>
<dbReference type="AlphaFoldDB" id="A0A9W8H0Y5"/>
<dbReference type="InterPro" id="IPR005570">
    <property type="entry name" value="RPABC3"/>
</dbReference>
<keyword evidence="4" id="KW-0804">Transcription</keyword>
<dbReference type="Pfam" id="PF06320">
    <property type="entry name" value="GCN5L1"/>
    <property type="match status" value="1"/>
</dbReference>
<dbReference type="GO" id="GO:0003899">
    <property type="term" value="F:DNA-directed RNA polymerase activity"/>
    <property type="evidence" value="ECO:0007669"/>
    <property type="project" value="InterPro"/>
</dbReference>
<dbReference type="GO" id="GO:0005666">
    <property type="term" value="C:RNA polymerase III complex"/>
    <property type="evidence" value="ECO:0007669"/>
    <property type="project" value="TreeGrafter"/>
</dbReference>
<evidence type="ECO:0000256" key="1">
    <source>
        <dbReference type="ARBA" id="ARBA00004123"/>
    </source>
</evidence>